<dbReference type="CDD" id="cd00063">
    <property type="entry name" value="FN3"/>
    <property type="match status" value="3"/>
</dbReference>
<dbReference type="InterPro" id="IPR036179">
    <property type="entry name" value="Ig-like_dom_sf"/>
</dbReference>
<dbReference type="SMART" id="SM00060">
    <property type="entry name" value="FN3"/>
    <property type="match status" value="3"/>
</dbReference>
<dbReference type="GO" id="GO:0035385">
    <property type="term" value="P:Roundabout signaling pathway"/>
    <property type="evidence" value="ECO:0007669"/>
    <property type="project" value="InterPro"/>
</dbReference>
<feature type="compositionally biased region" description="Polar residues" evidence="17">
    <location>
        <begin position="1321"/>
        <end position="1330"/>
    </location>
</feature>
<dbReference type="Pfam" id="PF07679">
    <property type="entry name" value="I-set"/>
    <property type="match status" value="2"/>
</dbReference>
<evidence type="ECO:0000313" key="22">
    <source>
        <dbReference type="Proteomes" id="UP000694426"/>
    </source>
</evidence>
<keyword evidence="15" id="KW-0393">Immunoglobulin domain</keyword>
<evidence type="ECO:0000256" key="4">
    <source>
        <dbReference type="ARBA" id="ARBA00022553"/>
    </source>
</evidence>
<dbReference type="PROSITE" id="PS50835">
    <property type="entry name" value="IG_LIKE"/>
    <property type="match status" value="5"/>
</dbReference>
<dbReference type="CDD" id="cd05724">
    <property type="entry name" value="IgI_2_Robo"/>
    <property type="match status" value="1"/>
</dbReference>
<proteinExistence type="inferred from homology"/>
<dbReference type="GO" id="GO:0006935">
    <property type="term" value="P:chemotaxis"/>
    <property type="evidence" value="ECO:0007669"/>
    <property type="project" value="UniProtKB-KW"/>
</dbReference>
<dbReference type="SUPFAM" id="SSF49265">
    <property type="entry name" value="Fibronectin type III"/>
    <property type="match status" value="2"/>
</dbReference>
<dbReference type="SMART" id="SM00409">
    <property type="entry name" value="IG"/>
    <property type="match status" value="5"/>
</dbReference>
<keyword evidence="10" id="KW-1133">Transmembrane helix</keyword>
<dbReference type="PROSITE" id="PS50853">
    <property type="entry name" value="FN3"/>
    <property type="match status" value="3"/>
</dbReference>
<evidence type="ECO:0000256" key="9">
    <source>
        <dbReference type="ARBA" id="ARBA00022902"/>
    </source>
</evidence>
<dbReference type="InterPro" id="IPR003961">
    <property type="entry name" value="FN3_dom"/>
</dbReference>
<reference evidence="21" key="1">
    <citation type="submission" date="2025-08" db="UniProtKB">
        <authorList>
            <consortium name="Ensembl"/>
        </authorList>
    </citation>
    <scope>IDENTIFICATION</scope>
</reference>
<evidence type="ECO:0000256" key="16">
    <source>
        <dbReference type="ARBA" id="ARBA00061206"/>
    </source>
</evidence>
<dbReference type="InterPro" id="IPR013098">
    <property type="entry name" value="Ig_I-set"/>
</dbReference>
<sequence length="1579" mass="173334">MIAEFVHFYLFGLLCLASGSRLRQEDFPPRIVEHPSDLIVSKGEPATLNCKAEGRPTPTIEWYKGGERVETDKDDPRSHRMLLPSGSLFFLRIVHGRKSRPDEGVYVCVARNYLGEAVSHNASLEVAILRDDFRQNPSDVMVAVGEPAVMECQPPRGHPEPTISWKKDGTPLDDKDERITIRGGKLMITYTRKNDAGKYVCVGTNMVGERESEVAELTVLERPSFVKRPSNLAVTVDDSAEFKCEARGDPVPTVRWRKDDGELPKARYEIRDDHTLKIRKVMAGDMGSYTCIAENMVGKAEASATLTVQEPPQFVVKPRDQVAALGRTVTFQCEATGNPQPAIFWRREGSQNLLFSYQPPQSSSRFSVSQTGDLTITNVQRSDVGYYICQTLNVAGSIITKAYLEVTDVIADRPPPVIRQGPVNQTVAVDGTLVLNCVATGTLTPTILWRKDGILISTQDSRIKQLETGALQIRYAKLGDTGRYTCIASTPSGEATWSAYIEVQEFGVPVQPPRPTDPNLIPSAPSKPEVTDVSRNTVTLSWQPNLNSGATPTSYIIEAFSHASGSTWQTVAENVKTESFAVKGLKPNAIYLFLVRAANAYGLSDPSQISDPVKTQDVPPTSQGVDHKQVQKELGDVVLHLHNPTILSSSSIEVHWTVDQQSQYIQGYKILYRPTPASYGESEWLIFEVRTPTKNSVIIPELKKGVNYEIKARPFFNEFQGADSEVKFAKTLEEAPSAPPQSVSVTKNDGNGTAIVVTWQPPPEDNQNGMVQEYKVWCLGNESRYHINKTVDGSTFSVVIPSLVPGIRYSVEVAASTGAGPGVKSDPQFIQLDSHGNPVSSEDQVSLAQQISDVVKQPAFIAGIGAACWIILMVFSIWLYRHRKKRNGLTSTYAGIRKVPSFTFTPTVTYQRGGDAVSSGGRPGLLNISEPATQPWLADTWPNTGNNHNDCSINCCTSGNGNSDSNLTTYSRPADCIANYNNQLDNKQTNLMLPESTVYGDVDLSNKINEMKTFNSPNLKDGRFVSQPGQPTPYATTQLIQSNISNNVNNGSGDLNEKHWKPSVQQKQEVAPIQYNIMEQNKLNKDYRVNDNIAPTIPYNQSYDQNTGGSYNSSDRGSSTSGSQGHKKGARTPKAPKQAGMNWADLLPPPPAHPPPHSNSEDYSLSVDERRQPVSPPPPPRPISPPHTYGYISGPLVSDMDTDAPEEEEDEADIEVAKMQNRRLLLRGLEQTPASSVGDLESSVTGSMINGWGSASEEDNISSGRSSVSSSDGSFFTDADFAQAVAAAAEYAGLKVARRQMQDAAGGRRHFHASHCPRPTSPVSTDSNMSAVVIQKVRPAKKQKHQPGHLRREVYTDDLPPPPVPPPAIKSPTAQSKSQLEVRPVMLPKLASVEPRTDRSAERKGASYKGRDGVDGRQHSDVRTNSGERRESQEQQSDGKLRGNKTPKREGTPAKTHLLQEDILPYSRPTFPTSNNPRDPSSSSSMSSRGSGGRQRADQANIARRNVAEMQVLGAYEQGEEDDDEMEVNAIVLLTINKIRLFSVLRCQECILHYTDPSNSENKTSVNALTLPFTFFESF</sequence>
<keyword evidence="6 18" id="KW-0732">Signal</keyword>
<dbReference type="InterPro" id="IPR013106">
    <property type="entry name" value="Ig_V-set"/>
</dbReference>
<evidence type="ECO:0000256" key="3">
    <source>
        <dbReference type="ARBA" id="ARBA00022500"/>
    </source>
</evidence>
<feature type="region of interest" description="Disordered" evidence="17">
    <location>
        <begin position="1096"/>
        <end position="1191"/>
    </location>
</feature>
<dbReference type="Pfam" id="PF13927">
    <property type="entry name" value="Ig_3"/>
    <property type="match status" value="3"/>
</dbReference>
<dbReference type="CDD" id="cd05726">
    <property type="entry name" value="IgI_4_Robo"/>
    <property type="match status" value="1"/>
</dbReference>
<dbReference type="Gene3D" id="2.60.40.10">
    <property type="entry name" value="Immunoglobulins"/>
    <property type="match status" value="8"/>
</dbReference>
<keyword evidence="5" id="KW-0812">Transmembrane</keyword>
<dbReference type="GO" id="GO:0007417">
    <property type="term" value="P:central nervous system development"/>
    <property type="evidence" value="ECO:0007669"/>
    <property type="project" value="UniProtKB-ARBA"/>
</dbReference>
<feature type="compositionally biased region" description="Pro residues" evidence="17">
    <location>
        <begin position="1147"/>
        <end position="1157"/>
    </location>
</feature>
<dbReference type="PANTHER" id="PTHR12231:SF243">
    <property type="entry name" value="ROUNDABOUT HOMOLOG 1"/>
    <property type="match status" value="1"/>
</dbReference>
<organism evidence="21 22">
    <name type="scientific">Anser brachyrhynchus</name>
    <name type="common">Pink-footed goose</name>
    <dbReference type="NCBI Taxonomy" id="132585"/>
    <lineage>
        <taxon>Eukaryota</taxon>
        <taxon>Metazoa</taxon>
        <taxon>Chordata</taxon>
        <taxon>Craniata</taxon>
        <taxon>Vertebrata</taxon>
        <taxon>Euteleostomi</taxon>
        <taxon>Archelosauria</taxon>
        <taxon>Archosauria</taxon>
        <taxon>Dinosauria</taxon>
        <taxon>Saurischia</taxon>
        <taxon>Theropoda</taxon>
        <taxon>Coelurosauria</taxon>
        <taxon>Aves</taxon>
        <taxon>Neognathae</taxon>
        <taxon>Galloanserae</taxon>
        <taxon>Anseriformes</taxon>
        <taxon>Anatidae</taxon>
        <taxon>Anserinae</taxon>
        <taxon>Anser</taxon>
    </lineage>
</organism>
<comment type="subcellular location">
    <subcellularLocation>
        <location evidence="1">Membrane</location>
        <topology evidence="1">Single-pass type I membrane protein</topology>
    </subcellularLocation>
</comment>
<keyword evidence="22" id="KW-1185">Reference proteome</keyword>
<feature type="chain" id="PRO_5034463740" evidence="18">
    <location>
        <begin position="20"/>
        <end position="1579"/>
    </location>
</feature>
<dbReference type="FunFam" id="2.60.40.10:FF:000026">
    <property type="entry name" value="roundabout homolog 2 isoform X1"/>
    <property type="match status" value="1"/>
</dbReference>
<dbReference type="InterPro" id="IPR051170">
    <property type="entry name" value="Neural/epithelial_adhesion"/>
</dbReference>
<dbReference type="SUPFAM" id="SSF48726">
    <property type="entry name" value="Immunoglobulin"/>
    <property type="match status" value="5"/>
</dbReference>
<dbReference type="GeneTree" id="ENSGT00940000154477"/>
<dbReference type="FunFam" id="2.60.40.10:FF:000008">
    <property type="entry name" value="roundabout homolog 2 isoform X2"/>
    <property type="match status" value="2"/>
</dbReference>
<dbReference type="Pfam" id="PF00041">
    <property type="entry name" value="fn3"/>
    <property type="match status" value="3"/>
</dbReference>
<feature type="domain" description="Ig-like" evidence="19">
    <location>
        <begin position="29"/>
        <end position="125"/>
    </location>
</feature>
<feature type="domain" description="Fibronectin type-III" evidence="20">
    <location>
        <begin position="524"/>
        <end position="618"/>
    </location>
</feature>
<dbReference type="GO" id="GO:0016199">
    <property type="term" value="P:axon midline choice point recognition"/>
    <property type="evidence" value="ECO:0007669"/>
    <property type="project" value="InterPro"/>
</dbReference>
<keyword evidence="3" id="KW-0145">Chemotaxis</keyword>
<feature type="signal peptide" evidence="18">
    <location>
        <begin position="1"/>
        <end position="19"/>
    </location>
</feature>
<dbReference type="GO" id="GO:0022603">
    <property type="term" value="P:regulation of anatomical structure morphogenesis"/>
    <property type="evidence" value="ECO:0007669"/>
    <property type="project" value="UniProtKB-ARBA"/>
</dbReference>
<keyword evidence="2" id="KW-0217">Developmental protein</keyword>
<keyword evidence="12" id="KW-1015">Disulfide bond</keyword>
<feature type="domain" description="Ig-like" evidence="19">
    <location>
        <begin position="312"/>
        <end position="407"/>
    </location>
</feature>
<evidence type="ECO:0000256" key="15">
    <source>
        <dbReference type="ARBA" id="ARBA00023319"/>
    </source>
</evidence>
<keyword evidence="8" id="KW-0221">Differentiation</keyword>
<evidence type="ECO:0000256" key="1">
    <source>
        <dbReference type="ARBA" id="ARBA00004479"/>
    </source>
</evidence>
<feature type="compositionally biased region" description="Pro residues" evidence="17">
    <location>
        <begin position="1359"/>
        <end position="1369"/>
    </location>
</feature>
<evidence type="ECO:0000313" key="21">
    <source>
        <dbReference type="Ensembl" id="ENSABRP00000015467.1"/>
    </source>
</evidence>
<gene>
    <name evidence="21" type="primary">ROBO1</name>
</gene>
<dbReference type="FunFam" id="2.60.40.10:FF:000058">
    <property type="entry name" value="roundabout homolog 2 isoform X3"/>
    <property type="match status" value="1"/>
</dbReference>
<keyword evidence="11" id="KW-0472">Membrane</keyword>
<evidence type="ECO:0000256" key="5">
    <source>
        <dbReference type="ARBA" id="ARBA00022692"/>
    </source>
</evidence>
<dbReference type="InterPro" id="IPR036116">
    <property type="entry name" value="FN3_sf"/>
</dbReference>
<feature type="compositionally biased region" description="Polar residues" evidence="17">
    <location>
        <begin position="1098"/>
        <end position="1107"/>
    </location>
</feature>
<evidence type="ECO:0000256" key="12">
    <source>
        <dbReference type="ARBA" id="ARBA00023157"/>
    </source>
</evidence>
<dbReference type="CDD" id="cd07693">
    <property type="entry name" value="IgC_1_Robo"/>
    <property type="match status" value="1"/>
</dbReference>
<feature type="domain" description="Fibronectin type-III" evidence="20">
    <location>
        <begin position="739"/>
        <end position="835"/>
    </location>
</feature>
<keyword evidence="13" id="KW-0675">Receptor</keyword>
<evidence type="ECO:0000256" key="6">
    <source>
        <dbReference type="ARBA" id="ARBA00022729"/>
    </source>
</evidence>
<evidence type="ECO:0000256" key="17">
    <source>
        <dbReference type="SAM" id="MobiDB-lite"/>
    </source>
</evidence>
<comment type="similarity">
    <text evidence="16">Belongs to the immunoglobulin superfamily. ROBO family.</text>
</comment>
<dbReference type="InterPro" id="IPR003599">
    <property type="entry name" value="Ig_sub"/>
</dbReference>
<feature type="compositionally biased region" description="Polar residues" evidence="17">
    <location>
        <begin position="1470"/>
        <end position="1480"/>
    </location>
</feature>
<feature type="domain" description="Ig-like" evidence="19">
    <location>
        <begin position="416"/>
        <end position="502"/>
    </location>
</feature>
<feature type="region of interest" description="Disordered" evidence="17">
    <location>
        <begin position="1305"/>
        <end position="1503"/>
    </location>
</feature>
<dbReference type="FunFam" id="2.60.40.10:FF:000055">
    <property type="entry name" value="roundabout homolog 1 isoform X2"/>
    <property type="match status" value="1"/>
</dbReference>
<evidence type="ECO:0000256" key="8">
    <source>
        <dbReference type="ARBA" id="ARBA00022782"/>
    </source>
</evidence>
<feature type="compositionally biased region" description="Low complexity" evidence="17">
    <location>
        <begin position="1262"/>
        <end position="1272"/>
    </location>
</feature>
<evidence type="ECO:0000256" key="18">
    <source>
        <dbReference type="SAM" id="SignalP"/>
    </source>
</evidence>
<feature type="region of interest" description="Disordered" evidence="17">
    <location>
        <begin position="1252"/>
        <end position="1272"/>
    </location>
</feature>
<evidence type="ECO:0000259" key="19">
    <source>
        <dbReference type="PROSITE" id="PS50835"/>
    </source>
</evidence>
<name>A0A8B9C7F4_9AVES</name>
<dbReference type="CDD" id="cd20952">
    <property type="entry name" value="IgI_5_Robo"/>
    <property type="match status" value="1"/>
</dbReference>
<keyword evidence="7" id="KW-0677">Repeat</keyword>
<evidence type="ECO:0000256" key="10">
    <source>
        <dbReference type="ARBA" id="ARBA00022989"/>
    </source>
</evidence>
<dbReference type="InterPro" id="IPR013783">
    <property type="entry name" value="Ig-like_fold"/>
</dbReference>
<feature type="compositionally biased region" description="Basic and acidic residues" evidence="17">
    <location>
        <begin position="1395"/>
        <end position="1452"/>
    </location>
</feature>
<keyword evidence="4" id="KW-0597">Phosphoprotein</keyword>
<reference evidence="21" key="2">
    <citation type="submission" date="2025-09" db="UniProtKB">
        <authorList>
            <consortium name="Ensembl"/>
        </authorList>
    </citation>
    <scope>IDENTIFICATION</scope>
</reference>
<protein>
    <submittedName>
        <fullName evidence="21">Roundabout guidance receptor 1</fullName>
    </submittedName>
</protein>
<dbReference type="FunFam" id="2.60.40.10:FF:000043">
    <property type="entry name" value="roundabout homolog 2 isoform X2"/>
    <property type="match status" value="1"/>
</dbReference>
<feature type="domain" description="Ig-like" evidence="19">
    <location>
        <begin position="223"/>
        <end position="307"/>
    </location>
</feature>
<accession>A0A8B9C7F4</accession>
<dbReference type="InterPro" id="IPR003598">
    <property type="entry name" value="Ig_sub2"/>
</dbReference>
<evidence type="ECO:0000259" key="20">
    <source>
        <dbReference type="PROSITE" id="PS50853"/>
    </source>
</evidence>
<evidence type="ECO:0000256" key="7">
    <source>
        <dbReference type="ARBA" id="ARBA00022737"/>
    </source>
</evidence>
<feature type="domain" description="Fibronectin type-III" evidence="20">
    <location>
        <begin position="637"/>
        <end position="734"/>
    </location>
</feature>
<keyword evidence="14" id="KW-0325">Glycoprotein</keyword>
<feature type="compositionally biased region" description="Low complexity" evidence="17">
    <location>
        <begin position="1108"/>
        <end position="1124"/>
    </location>
</feature>
<dbReference type="Proteomes" id="UP000694426">
    <property type="component" value="Unplaced"/>
</dbReference>
<dbReference type="InterPro" id="IPR007110">
    <property type="entry name" value="Ig-like_dom"/>
</dbReference>
<evidence type="ECO:0000256" key="13">
    <source>
        <dbReference type="ARBA" id="ARBA00023170"/>
    </source>
</evidence>
<dbReference type="CDD" id="cd05725">
    <property type="entry name" value="IgI_3_Robo"/>
    <property type="match status" value="1"/>
</dbReference>
<feature type="domain" description="Ig-like" evidence="19">
    <location>
        <begin position="131"/>
        <end position="218"/>
    </location>
</feature>
<feature type="compositionally biased region" description="Basic residues" evidence="17">
    <location>
        <begin position="1338"/>
        <end position="1349"/>
    </location>
</feature>
<feature type="compositionally biased region" description="Pro residues" evidence="17">
    <location>
        <begin position="1174"/>
        <end position="1185"/>
    </location>
</feature>
<dbReference type="SMART" id="SM00408">
    <property type="entry name" value="IGc2"/>
    <property type="match status" value="5"/>
</dbReference>
<dbReference type="FunFam" id="2.60.40.10:FF:000053">
    <property type="entry name" value="Roundabout guidance receptor 1"/>
    <property type="match status" value="1"/>
</dbReference>
<dbReference type="PANTHER" id="PTHR12231">
    <property type="entry name" value="CTX-RELATED TYPE I TRANSMEMBRANE PROTEIN"/>
    <property type="match status" value="1"/>
</dbReference>
<dbReference type="GO" id="GO:0016020">
    <property type="term" value="C:membrane"/>
    <property type="evidence" value="ECO:0007669"/>
    <property type="project" value="UniProtKB-SubCell"/>
</dbReference>
<evidence type="ECO:0000256" key="2">
    <source>
        <dbReference type="ARBA" id="ARBA00022473"/>
    </source>
</evidence>
<dbReference type="InterPro" id="IPR032986">
    <property type="entry name" value="Robo1_Ig-like3"/>
</dbReference>
<evidence type="ECO:0000256" key="11">
    <source>
        <dbReference type="ARBA" id="ARBA00023136"/>
    </source>
</evidence>
<dbReference type="GO" id="GO:0051239">
    <property type="term" value="P:regulation of multicellular organismal process"/>
    <property type="evidence" value="ECO:0007669"/>
    <property type="project" value="UniProtKB-ARBA"/>
</dbReference>
<dbReference type="FunFam" id="2.60.40.10:FF:000065">
    <property type="entry name" value="roundabout homolog 1 isoform X3"/>
    <property type="match status" value="1"/>
</dbReference>
<dbReference type="Ensembl" id="ENSABRT00000022031.1">
    <property type="protein sequence ID" value="ENSABRP00000015467.1"/>
    <property type="gene ID" value="ENSABRG00000013544.1"/>
</dbReference>
<keyword evidence="9" id="KW-0524">Neurogenesis</keyword>
<dbReference type="GO" id="GO:0008046">
    <property type="term" value="F:axon guidance receptor activity"/>
    <property type="evidence" value="ECO:0007669"/>
    <property type="project" value="InterPro"/>
</dbReference>
<evidence type="ECO:0000256" key="14">
    <source>
        <dbReference type="ARBA" id="ARBA00023180"/>
    </source>
</evidence>
<dbReference type="SMART" id="SM00406">
    <property type="entry name" value="IGv"/>
    <property type="match status" value="2"/>
</dbReference>